<evidence type="ECO:0000256" key="1">
    <source>
        <dbReference type="SAM" id="MobiDB-lite"/>
    </source>
</evidence>
<dbReference type="EMBL" id="JARBHB010000007">
    <property type="protein sequence ID" value="KAJ8879340.1"/>
    <property type="molecule type" value="Genomic_DNA"/>
</dbReference>
<name>A0ABQ9H517_9NEOP</name>
<proteinExistence type="predicted"/>
<accession>A0ABQ9H517</accession>
<evidence type="ECO:0000313" key="2">
    <source>
        <dbReference type="EMBL" id="KAJ8879340.1"/>
    </source>
</evidence>
<organism evidence="2 3">
    <name type="scientific">Dryococelus australis</name>
    <dbReference type="NCBI Taxonomy" id="614101"/>
    <lineage>
        <taxon>Eukaryota</taxon>
        <taxon>Metazoa</taxon>
        <taxon>Ecdysozoa</taxon>
        <taxon>Arthropoda</taxon>
        <taxon>Hexapoda</taxon>
        <taxon>Insecta</taxon>
        <taxon>Pterygota</taxon>
        <taxon>Neoptera</taxon>
        <taxon>Polyneoptera</taxon>
        <taxon>Phasmatodea</taxon>
        <taxon>Verophasmatodea</taxon>
        <taxon>Anareolatae</taxon>
        <taxon>Phasmatidae</taxon>
        <taxon>Eurycanthinae</taxon>
        <taxon>Dryococelus</taxon>
    </lineage>
</organism>
<keyword evidence="3" id="KW-1185">Reference proteome</keyword>
<sequence length="736" mass="83249">MTGVRRTRWVQIKRRAVFPVRDGVILLPRRRFGSPRVWRGCRSSKDRKHVISELGVHLGLRQGPLQSPSPLANKLIGCRAVRRHRPAAMVHYERSRQNWKIKFPAQSLGLQAFCLLAPGAETIRRIYTVRGSVSKVRNRVERASYCETSSLSPKSLSAVAPATEVCNLWLQMRKFEEAAVGALPDLSNLQHAIGWKKAEPLKSSLPPVVPPSHMLRTETITNIHVPYPGYPMRVKLEENKAMGETGDPRENPPPSGIVRHDYHLRKFGSDLARATGLLVGFGSSRTSSAIFGSTQGVLERLRLGFVERIRRCSAVTSTNFLQKISGRNGRVPSDTFDKPELNSSEHPLSRAEDCRPRPRRGFINASGFPCNGGLMHVFVLMEGILNISFSGEDKLSHIRETKMTEDHRDASRRWSCTQAADWRNEDGEGICVYCSSNFRWQNFNHESHLHIVAKYKIVEDECSRNDLLSTTTTTTTLANELTFNVRIALCVHATSDKHQRSYAEGRETAPHHHSTTTEFPSWHCTLRQKPFPGRRHTHTRASDRNNVNLDSSLHKTDFHCSSVQLRRSKHHLSGRAKLIVMIWGLCAAAFPKYPSRVLRFLLVKVGGRPERAALTQCPSTFHLRRTNTKVNLGLFTFRLARLDSQLRWQPTITPLSKSNSSVPRAISLRSHVEKEPVPKDISQIDPNRIISWKTVPVHEGKADNTTVISVFGKASMHGRHVKRTCRPGKKWYMSFI</sequence>
<dbReference type="Proteomes" id="UP001159363">
    <property type="component" value="Chromosome 6"/>
</dbReference>
<gene>
    <name evidence="2" type="ORF">PR048_019948</name>
</gene>
<protein>
    <submittedName>
        <fullName evidence="2">Uncharacterized protein</fullName>
    </submittedName>
</protein>
<reference evidence="2 3" key="1">
    <citation type="submission" date="2023-02" db="EMBL/GenBank/DDBJ databases">
        <title>LHISI_Scaffold_Assembly.</title>
        <authorList>
            <person name="Stuart O.P."/>
            <person name="Cleave R."/>
            <person name="Magrath M.J.L."/>
            <person name="Mikheyev A.S."/>
        </authorList>
    </citation>
    <scope>NUCLEOTIDE SEQUENCE [LARGE SCALE GENOMIC DNA]</scope>
    <source>
        <strain evidence="2">Daus_M_001</strain>
        <tissue evidence="2">Leg muscle</tissue>
    </source>
</reference>
<comment type="caution">
    <text evidence="2">The sequence shown here is derived from an EMBL/GenBank/DDBJ whole genome shotgun (WGS) entry which is preliminary data.</text>
</comment>
<evidence type="ECO:0000313" key="3">
    <source>
        <dbReference type="Proteomes" id="UP001159363"/>
    </source>
</evidence>
<feature type="region of interest" description="Disordered" evidence="1">
    <location>
        <begin position="326"/>
        <end position="353"/>
    </location>
</feature>